<reference evidence="2" key="1">
    <citation type="journal article" date="2019" name="Int. J. Syst. Evol. Microbiol.">
        <title>The Global Catalogue of Microorganisms (GCM) 10K type strain sequencing project: providing services to taxonomists for standard genome sequencing and annotation.</title>
        <authorList>
            <consortium name="The Broad Institute Genomics Platform"/>
            <consortium name="The Broad Institute Genome Sequencing Center for Infectious Disease"/>
            <person name="Wu L."/>
            <person name="Ma J."/>
        </authorList>
    </citation>
    <scope>NUCLEOTIDE SEQUENCE [LARGE SCALE GENOMIC DNA]</scope>
    <source>
        <strain evidence="2">CCUG 60022</strain>
    </source>
</reference>
<evidence type="ECO:0008006" key="3">
    <source>
        <dbReference type="Google" id="ProtNLM"/>
    </source>
</evidence>
<evidence type="ECO:0000313" key="1">
    <source>
        <dbReference type="EMBL" id="MFD0761748.1"/>
    </source>
</evidence>
<protein>
    <recommendedName>
        <fullName evidence="3">DUF4476 domain-containing protein</fullName>
    </recommendedName>
</protein>
<sequence>MHKKIEAELVSLAHSILEQKNNNILVLHKKAQAIYEKLTVLKFVESNIEGTLKDEELNIEEKNEDVEVTVQSIIEVEKEKEGKEPLMETQVEEIFSEKDTMAKNDMKEIPSIQPNLDEEFKDAISADVATNLFEKATKESPTVDEAPTSGSRSINDALFKSNLQIGLNDRIAFVKYLFDGSQEDFNRVLSQLNSFKTEKETKDFLFNLVKPDYDWSGKEEYEERLINLIERKFM</sequence>
<dbReference type="RefSeq" id="WP_386781912.1">
    <property type="nucleotide sequence ID" value="NZ_JBHTIC010000006.1"/>
</dbReference>
<organism evidence="1 2">
    <name type="scientific">Lutibacter aestuarii</name>
    <dbReference type="NCBI Taxonomy" id="861111"/>
    <lineage>
        <taxon>Bacteria</taxon>
        <taxon>Pseudomonadati</taxon>
        <taxon>Bacteroidota</taxon>
        <taxon>Flavobacteriia</taxon>
        <taxon>Flavobacteriales</taxon>
        <taxon>Flavobacteriaceae</taxon>
        <taxon>Lutibacter</taxon>
    </lineage>
</organism>
<dbReference type="Proteomes" id="UP001597032">
    <property type="component" value="Unassembled WGS sequence"/>
</dbReference>
<gene>
    <name evidence="1" type="ORF">ACFQZW_06600</name>
</gene>
<proteinExistence type="predicted"/>
<dbReference type="EMBL" id="JBHTIC010000006">
    <property type="protein sequence ID" value="MFD0761748.1"/>
    <property type="molecule type" value="Genomic_DNA"/>
</dbReference>
<keyword evidence="2" id="KW-1185">Reference proteome</keyword>
<name>A0ABW2Z776_9FLAO</name>
<evidence type="ECO:0000313" key="2">
    <source>
        <dbReference type="Proteomes" id="UP001597032"/>
    </source>
</evidence>
<accession>A0ABW2Z776</accession>
<comment type="caution">
    <text evidence="1">The sequence shown here is derived from an EMBL/GenBank/DDBJ whole genome shotgun (WGS) entry which is preliminary data.</text>
</comment>